<proteinExistence type="predicted"/>
<dbReference type="EMBL" id="KV427640">
    <property type="protein sequence ID" value="KZT03937.1"/>
    <property type="molecule type" value="Genomic_DNA"/>
</dbReference>
<sequence length="153" mass="16662">MANRLEISAAIFTDGIYADKLVSLGLLLGFDGEENVLQLARILHVLAVSAKEIREHYEEARNNTPSDLTAVVLPDPTPVSGRTLPRLTFKSKLSRTNKALEIVKTDAERCHGLYLAMMPQPPPVGANPSSELKGRFWSSPPSATTLKPIACLL</sequence>
<reference evidence="1 2" key="1">
    <citation type="journal article" date="2016" name="Mol. Biol. Evol.">
        <title>Comparative Genomics of Early-Diverging Mushroom-Forming Fungi Provides Insights into the Origins of Lignocellulose Decay Capabilities.</title>
        <authorList>
            <person name="Nagy L.G."/>
            <person name="Riley R."/>
            <person name="Tritt A."/>
            <person name="Adam C."/>
            <person name="Daum C."/>
            <person name="Floudas D."/>
            <person name="Sun H."/>
            <person name="Yadav J.S."/>
            <person name="Pangilinan J."/>
            <person name="Larsson K.H."/>
            <person name="Matsuura K."/>
            <person name="Barry K."/>
            <person name="Labutti K."/>
            <person name="Kuo R."/>
            <person name="Ohm R.A."/>
            <person name="Bhattacharya S.S."/>
            <person name="Shirouzu T."/>
            <person name="Yoshinaga Y."/>
            <person name="Martin F.M."/>
            <person name="Grigoriev I.V."/>
            <person name="Hibbett D.S."/>
        </authorList>
    </citation>
    <scope>NUCLEOTIDE SEQUENCE [LARGE SCALE GENOMIC DNA]</scope>
    <source>
        <strain evidence="1 2">93-53</strain>
    </source>
</reference>
<organism evidence="1 2">
    <name type="scientific">Laetiporus sulphureus 93-53</name>
    <dbReference type="NCBI Taxonomy" id="1314785"/>
    <lineage>
        <taxon>Eukaryota</taxon>
        <taxon>Fungi</taxon>
        <taxon>Dikarya</taxon>
        <taxon>Basidiomycota</taxon>
        <taxon>Agaricomycotina</taxon>
        <taxon>Agaricomycetes</taxon>
        <taxon>Polyporales</taxon>
        <taxon>Laetiporus</taxon>
    </lineage>
</organism>
<name>A0A165D184_9APHY</name>
<evidence type="ECO:0000313" key="2">
    <source>
        <dbReference type="Proteomes" id="UP000076871"/>
    </source>
</evidence>
<gene>
    <name evidence="1" type="ORF">LAESUDRAFT_728638</name>
</gene>
<dbReference type="InParanoid" id="A0A165D184"/>
<protein>
    <submittedName>
        <fullName evidence="1">Uncharacterized protein</fullName>
    </submittedName>
</protein>
<keyword evidence="2" id="KW-1185">Reference proteome</keyword>
<dbReference type="STRING" id="1314785.A0A165D184"/>
<dbReference type="OrthoDB" id="3250989at2759"/>
<accession>A0A165D184</accession>
<dbReference type="GeneID" id="63826506"/>
<dbReference type="RefSeq" id="XP_040761677.1">
    <property type="nucleotide sequence ID" value="XM_040909477.1"/>
</dbReference>
<dbReference type="Proteomes" id="UP000076871">
    <property type="component" value="Unassembled WGS sequence"/>
</dbReference>
<evidence type="ECO:0000313" key="1">
    <source>
        <dbReference type="EMBL" id="KZT03937.1"/>
    </source>
</evidence>
<dbReference type="AlphaFoldDB" id="A0A165D184"/>